<evidence type="ECO:0000256" key="12">
    <source>
        <dbReference type="PIRSR" id="PIRSR602124-2"/>
    </source>
</evidence>
<evidence type="ECO:0000256" key="9">
    <source>
        <dbReference type="ARBA" id="ARBA00023136"/>
    </source>
</evidence>
<keyword evidence="5" id="KW-0999">Mitochondrion inner membrane</keyword>
<dbReference type="PANTHER" id="PTHR10122:SF0">
    <property type="entry name" value="CYTOCHROME C OXIDASE SUBUNIT 5B, ISOFORM A-RELATED"/>
    <property type="match status" value="1"/>
</dbReference>
<evidence type="ECO:0000256" key="7">
    <source>
        <dbReference type="ARBA" id="ARBA00022946"/>
    </source>
</evidence>
<proteinExistence type="inferred from homology"/>
<evidence type="ECO:0000256" key="4">
    <source>
        <dbReference type="ARBA" id="ARBA00022723"/>
    </source>
</evidence>
<dbReference type="InterPro" id="IPR002124">
    <property type="entry name" value="Cyt_c_oxidase_su5b"/>
</dbReference>
<dbReference type="GO" id="GO:0046872">
    <property type="term" value="F:metal ion binding"/>
    <property type="evidence" value="ECO:0007669"/>
    <property type="project" value="UniProtKB-KW"/>
</dbReference>
<dbReference type="EMBL" id="CP069023">
    <property type="protein sequence ID" value="QRC90384.1"/>
    <property type="molecule type" value="Genomic_DNA"/>
</dbReference>
<dbReference type="GO" id="GO:0005743">
    <property type="term" value="C:mitochondrial inner membrane"/>
    <property type="evidence" value="ECO:0007669"/>
    <property type="project" value="UniProtKB-SubCell"/>
</dbReference>
<evidence type="ECO:0000256" key="3">
    <source>
        <dbReference type="ARBA" id="ARBA00010292"/>
    </source>
</evidence>
<dbReference type="Proteomes" id="UP000663193">
    <property type="component" value="Chromosome 1"/>
</dbReference>
<evidence type="ECO:0000313" key="15">
    <source>
        <dbReference type="Proteomes" id="UP000663193"/>
    </source>
</evidence>
<dbReference type="GO" id="GO:0006123">
    <property type="term" value="P:mitochondrial electron transport, cytochrome c to oxygen"/>
    <property type="evidence" value="ECO:0007669"/>
    <property type="project" value="InterPro"/>
</dbReference>
<evidence type="ECO:0000256" key="11">
    <source>
        <dbReference type="ARBA" id="ARBA00070613"/>
    </source>
</evidence>
<dbReference type="PANTHER" id="PTHR10122">
    <property type="entry name" value="CYTOCHROME C OXIDASE SUBUNIT 5B, MITOCHONDRIAL"/>
    <property type="match status" value="1"/>
</dbReference>
<protein>
    <recommendedName>
        <fullName evidence="11">Cytochrome c oxidase subunit 4, mitochondrial</fullName>
    </recommendedName>
    <alternativeName>
        <fullName evidence="10">Cytochrome c oxidase polypeptide IV</fullName>
    </alternativeName>
</protein>
<feature type="binding site" evidence="12">
    <location>
        <position position="176"/>
    </location>
    <ligand>
        <name>Zn(2+)</name>
        <dbReference type="ChEBI" id="CHEBI:29105"/>
    </ligand>
</feature>
<keyword evidence="7" id="KW-0809">Transit peptide</keyword>
<evidence type="ECO:0000256" key="1">
    <source>
        <dbReference type="ARBA" id="ARBA00004443"/>
    </source>
</evidence>
<dbReference type="OrthoDB" id="10249250at2759"/>
<dbReference type="AlphaFoldDB" id="A0A7U2EP18"/>
<feature type="binding site" evidence="12">
    <location>
        <position position="168"/>
    </location>
    <ligand>
        <name>Zn(2+)</name>
        <dbReference type="ChEBI" id="CHEBI:29105"/>
    </ligand>
</feature>
<dbReference type="FunFam" id="2.60.11.10:FF:000003">
    <property type="entry name" value="Cytochrome c oxidase subunit IV"/>
    <property type="match status" value="1"/>
</dbReference>
<comment type="pathway">
    <text evidence="2">Energy metabolism; oxidative phosphorylation.</text>
</comment>
<name>A0A7U2EP18_PHANO</name>
<evidence type="ECO:0000256" key="6">
    <source>
        <dbReference type="ARBA" id="ARBA00022833"/>
    </source>
</evidence>
<keyword evidence="6 12" id="KW-0862">Zinc</keyword>
<gene>
    <name evidence="14" type="ORF">JI435_097900</name>
</gene>
<dbReference type="GO" id="GO:0045277">
    <property type="term" value="C:respiratory chain complex IV"/>
    <property type="evidence" value="ECO:0007669"/>
    <property type="project" value="InterPro"/>
</dbReference>
<feature type="binding site" evidence="12">
    <location>
        <position position="195"/>
    </location>
    <ligand>
        <name>Zn(2+)</name>
        <dbReference type="ChEBI" id="CHEBI:29105"/>
    </ligand>
</feature>
<comment type="similarity">
    <text evidence="3">Belongs to the cytochrome c oxidase subunit 5B family.</text>
</comment>
<dbReference type="SUPFAM" id="SSF57802">
    <property type="entry name" value="Rubredoxin-like"/>
    <property type="match status" value="1"/>
</dbReference>
<dbReference type="VEuPathDB" id="FungiDB:JI435_097900"/>
<dbReference type="CDD" id="cd00924">
    <property type="entry name" value="Cyt_c_Oxidase_Vb"/>
    <property type="match status" value="1"/>
</dbReference>
<dbReference type="InterPro" id="IPR036972">
    <property type="entry name" value="Cyt_c_oxidase_su5b_sf"/>
</dbReference>
<keyword evidence="8" id="KW-0496">Mitochondrion</keyword>
<feature type="region of interest" description="Disordered" evidence="13">
    <location>
        <begin position="1"/>
        <end position="24"/>
    </location>
</feature>
<keyword evidence="15" id="KW-1185">Reference proteome</keyword>
<feature type="region of interest" description="Disordered" evidence="13">
    <location>
        <begin position="70"/>
        <end position="89"/>
    </location>
</feature>
<evidence type="ECO:0000256" key="13">
    <source>
        <dbReference type="SAM" id="MobiDB-lite"/>
    </source>
</evidence>
<dbReference type="OMA" id="DHKPYWM"/>
<dbReference type="RefSeq" id="XP_001800077.1">
    <property type="nucleotide sequence ID" value="XM_001800025.1"/>
</dbReference>
<evidence type="ECO:0000313" key="14">
    <source>
        <dbReference type="EMBL" id="QRC90384.1"/>
    </source>
</evidence>
<sequence length="239" mass="26487">MPRSRPRLYHSTERQRTTKPVHSVTPLRSTPIAVAMFLQRSAVAAARRVAPRAIARRTFTTTFVRRDVNDKSAAEKAASQSGNPPSILEGHKKLDEIKTEADLLPPGAQPGTIPTDAEQATGLERLEILGKMQGIDIFDMRPLDASRLGTPEDPIVVNSAGNEQYVGCTGFPADSHNVLWITLTREEPQSRCMECGSTYKMHYVGPADDAHGHDHHHAENLYPKPKDMADFLKPEYLSR</sequence>
<dbReference type="KEGG" id="pno:SNOG_09790"/>
<organism evidence="14 15">
    <name type="scientific">Phaeosphaeria nodorum (strain SN15 / ATCC MYA-4574 / FGSC 10173)</name>
    <name type="common">Glume blotch fungus</name>
    <name type="synonym">Parastagonospora nodorum</name>
    <dbReference type="NCBI Taxonomy" id="321614"/>
    <lineage>
        <taxon>Eukaryota</taxon>
        <taxon>Fungi</taxon>
        <taxon>Dikarya</taxon>
        <taxon>Ascomycota</taxon>
        <taxon>Pezizomycotina</taxon>
        <taxon>Dothideomycetes</taxon>
        <taxon>Pleosporomycetidae</taxon>
        <taxon>Pleosporales</taxon>
        <taxon>Pleosporineae</taxon>
        <taxon>Phaeosphaeriaceae</taxon>
        <taxon>Parastagonospora</taxon>
    </lineage>
</organism>
<evidence type="ECO:0000256" key="8">
    <source>
        <dbReference type="ARBA" id="ARBA00023128"/>
    </source>
</evidence>
<evidence type="ECO:0000256" key="2">
    <source>
        <dbReference type="ARBA" id="ARBA00004673"/>
    </source>
</evidence>
<accession>A0A7U2EP18</accession>
<dbReference type="Gene3D" id="2.60.11.10">
    <property type="entry name" value="Cytochrome c oxidase, subunit Vb"/>
    <property type="match status" value="1"/>
</dbReference>
<evidence type="ECO:0000256" key="5">
    <source>
        <dbReference type="ARBA" id="ARBA00022792"/>
    </source>
</evidence>
<reference evidence="15" key="1">
    <citation type="journal article" date="2021" name="BMC Genomics">
        <title>Chromosome-level genome assembly and manually-curated proteome of model necrotroph Parastagonospora nodorum Sn15 reveals a genome-wide trove of candidate effector homologs, and redundancy of virulence-related functions within an accessory chromosome.</title>
        <authorList>
            <person name="Bertazzoni S."/>
            <person name="Jones D.A.B."/>
            <person name="Phan H.T."/>
            <person name="Tan K.-C."/>
            <person name="Hane J.K."/>
        </authorList>
    </citation>
    <scope>NUCLEOTIDE SEQUENCE [LARGE SCALE GENOMIC DNA]</scope>
    <source>
        <strain evidence="15">SN15 / ATCC MYA-4574 / FGSC 10173)</strain>
    </source>
</reference>
<keyword evidence="4 12" id="KW-0479">Metal-binding</keyword>
<keyword evidence="9" id="KW-0472">Membrane</keyword>
<comment type="subcellular location">
    <subcellularLocation>
        <location evidence="1">Mitochondrion inner membrane</location>
        <topology evidence="1">Peripheral membrane protein</topology>
        <orientation evidence="1">Matrix side</orientation>
    </subcellularLocation>
</comment>
<feature type="binding site" evidence="12">
    <location>
        <position position="192"/>
    </location>
    <ligand>
        <name>Zn(2+)</name>
        <dbReference type="ChEBI" id="CHEBI:29105"/>
    </ligand>
</feature>
<dbReference type="Pfam" id="PF01215">
    <property type="entry name" value="COX5B"/>
    <property type="match status" value="1"/>
</dbReference>
<evidence type="ECO:0000256" key="10">
    <source>
        <dbReference type="ARBA" id="ARBA00031366"/>
    </source>
</evidence>
<dbReference type="PROSITE" id="PS51359">
    <property type="entry name" value="COX5B_2"/>
    <property type="match status" value="1"/>
</dbReference>